<sequence>MREMRFEQVAPLAACYCVHAVLVLYSLAFLSVPMYNTLKRLTPVIVLVMKAGYDRRWPDVQTTSSVLLIVGGCLVAGAGDLSFDAKGYTLALFCAGMQATYILLAERAGGGGSHGNGADGGSSARRKHHLSETSLADAENNTGEALTGASPAFGNKQDLAHSTGVEVHAHPVSVRIHNSQGSGPTVPLCDPLPAAPSKAGFGSGTLGPSAGLGAAGSGHGDPGQPLSAMELLYTLSCIAVPALTLMCLVMGDGAQAPSQLAKLRVAMGAHGFAAWLGVTAVMEGLLTGCLFLCTHLNSALTTSIVGVLKGAVSSVLGFFLLGGVKFHALNVTGICMNFMGGAWYSFRPRS</sequence>
<keyword evidence="2 6" id="KW-0812">Transmembrane</keyword>
<dbReference type="GO" id="GO:0016020">
    <property type="term" value="C:membrane"/>
    <property type="evidence" value="ECO:0007669"/>
    <property type="project" value="UniProtKB-SubCell"/>
</dbReference>
<keyword evidence="3 6" id="KW-1133">Transmembrane helix</keyword>
<dbReference type="OrthoDB" id="417037at2759"/>
<feature type="transmembrane region" description="Helical" evidence="6">
    <location>
        <begin position="231"/>
        <end position="251"/>
    </location>
</feature>
<feature type="transmembrane region" description="Helical" evidence="6">
    <location>
        <begin position="300"/>
        <end position="321"/>
    </location>
</feature>
<comment type="subcellular location">
    <subcellularLocation>
        <location evidence="1">Membrane</location>
        <topology evidence="1">Multi-pass membrane protein</topology>
    </subcellularLocation>
</comment>
<evidence type="ECO:0000256" key="6">
    <source>
        <dbReference type="SAM" id="Phobius"/>
    </source>
</evidence>
<name>A0A150FYB6_GONPE</name>
<gene>
    <name evidence="7" type="ORF">GPECTOR_130g575</name>
</gene>
<dbReference type="Proteomes" id="UP000075714">
    <property type="component" value="Unassembled WGS sequence"/>
</dbReference>
<dbReference type="InterPro" id="IPR050186">
    <property type="entry name" value="TPT_transporter"/>
</dbReference>
<evidence type="ECO:0000313" key="8">
    <source>
        <dbReference type="Proteomes" id="UP000075714"/>
    </source>
</evidence>
<evidence type="ECO:0008006" key="9">
    <source>
        <dbReference type="Google" id="ProtNLM"/>
    </source>
</evidence>
<accession>A0A150FYB6</accession>
<dbReference type="AlphaFoldDB" id="A0A150FYB6"/>
<feature type="transmembrane region" description="Helical" evidence="6">
    <location>
        <begin position="12"/>
        <end position="32"/>
    </location>
</feature>
<reference evidence="8" key="1">
    <citation type="journal article" date="2016" name="Nat. Commun.">
        <title>The Gonium pectorale genome demonstrates co-option of cell cycle regulation during the evolution of multicellularity.</title>
        <authorList>
            <person name="Hanschen E.R."/>
            <person name="Marriage T.N."/>
            <person name="Ferris P.J."/>
            <person name="Hamaji T."/>
            <person name="Toyoda A."/>
            <person name="Fujiyama A."/>
            <person name="Neme R."/>
            <person name="Noguchi H."/>
            <person name="Minakuchi Y."/>
            <person name="Suzuki M."/>
            <person name="Kawai-Toyooka H."/>
            <person name="Smith D.R."/>
            <person name="Sparks H."/>
            <person name="Anderson J."/>
            <person name="Bakaric R."/>
            <person name="Luria V."/>
            <person name="Karger A."/>
            <person name="Kirschner M.W."/>
            <person name="Durand P.M."/>
            <person name="Michod R.E."/>
            <person name="Nozaki H."/>
            <person name="Olson B.J."/>
        </authorList>
    </citation>
    <scope>NUCLEOTIDE SEQUENCE [LARGE SCALE GENOMIC DNA]</scope>
    <source>
        <strain evidence="8">NIES-2863</strain>
    </source>
</reference>
<protein>
    <recommendedName>
        <fullName evidence="9">Sugar phosphate transporter domain-containing protein</fullName>
    </recommendedName>
</protein>
<keyword evidence="4 6" id="KW-0472">Membrane</keyword>
<evidence type="ECO:0000256" key="4">
    <source>
        <dbReference type="ARBA" id="ARBA00023136"/>
    </source>
</evidence>
<evidence type="ECO:0000256" key="5">
    <source>
        <dbReference type="SAM" id="MobiDB-lite"/>
    </source>
</evidence>
<organism evidence="7 8">
    <name type="scientific">Gonium pectorale</name>
    <name type="common">Green alga</name>
    <dbReference type="NCBI Taxonomy" id="33097"/>
    <lineage>
        <taxon>Eukaryota</taxon>
        <taxon>Viridiplantae</taxon>
        <taxon>Chlorophyta</taxon>
        <taxon>core chlorophytes</taxon>
        <taxon>Chlorophyceae</taxon>
        <taxon>CS clade</taxon>
        <taxon>Chlamydomonadales</taxon>
        <taxon>Volvocaceae</taxon>
        <taxon>Gonium</taxon>
    </lineage>
</organism>
<proteinExistence type="predicted"/>
<evidence type="ECO:0000313" key="7">
    <source>
        <dbReference type="EMBL" id="KXZ42614.1"/>
    </source>
</evidence>
<evidence type="ECO:0000256" key="3">
    <source>
        <dbReference type="ARBA" id="ARBA00022989"/>
    </source>
</evidence>
<feature type="transmembrane region" description="Helical" evidence="6">
    <location>
        <begin position="271"/>
        <end position="293"/>
    </location>
</feature>
<evidence type="ECO:0000256" key="2">
    <source>
        <dbReference type="ARBA" id="ARBA00022692"/>
    </source>
</evidence>
<dbReference type="EMBL" id="LSYV01000130">
    <property type="protein sequence ID" value="KXZ42614.1"/>
    <property type="molecule type" value="Genomic_DNA"/>
</dbReference>
<dbReference type="PANTHER" id="PTHR11132">
    <property type="entry name" value="SOLUTE CARRIER FAMILY 35"/>
    <property type="match status" value="1"/>
</dbReference>
<evidence type="ECO:0000256" key="1">
    <source>
        <dbReference type="ARBA" id="ARBA00004141"/>
    </source>
</evidence>
<feature type="region of interest" description="Disordered" evidence="5">
    <location>
        <begin position="113"/>
        <end position="153"/>
    </location>
</feature>
<feature type="transmembrane region" description="Helical" evidence="6">
    <location>
        <begin position="327"/>
        <end position="346"/>
    </location>
</feature>
<keyword evidence="8" id="KW-1185">Reference proteome</keyword>
<comment type="caution">
    <text evidence="7">The sequence shown here is derived from an EMBL/GenBank/DDBJ whole genome shotgun (WGS) entry which is preliminary data.</text>
</comment>